<evidence type="ECO:0000313" key="2">
    <source>
        <dbReference type="Proteomes" id="UP000254340"/>
    </source>
</evidence>
<evidence type="ECO:0000313" key="1">
    <source>
        <dbReference type="EMBL" id="STT83626.1"/>
    </source>
</evidence>
<protein>
    <submittedName>
        <fullName evidence="1">Type IV pilus biogenesis protein PilP</fullName>
    </submittedName>
</protein>
<sequence length="75" mass="8223">MSGKRWIFLWLPLSLLAAERDPFQPVEDPCRTAQLRNGAMAGRLGMMLAGRGFCRMGTESGDGYAWMSNCPRAGG</sequence>
<dbReference type="EMBL" id="UGLH01000006">
    <property type="protein sequence ID" value="STT83626.1"/>
    <property type="molecule type" value="Genomic_DNA"/>
</dbReference>
<dbReference type="AlphaFoldDB" id="A0A377XK11"/>
<gene>
    <name evidence="1" type="ORF">NCTC5047_04642</name>
</gene>
<dbReference type="InterPro" id="IPR019684">
    <property type="entry name" value="HofP"/>
</dbReference>
<reference evidence="1 2" key="1">
    <citation type="submission" date="2018-06" db="EMBL/GenBank/DDBJ databases">
        <authorList>
            <consortium name="Pathogen Informatics"/>
            <person name="Doyle S."/>
        </authorList>
    </citation>
    <scope>NUCLEOTIDE SEQUENCE [LARGE SCALE GENOMIC DNA]</scope>
    <source>
        <strain evidence="1 2">NCTC5047</strain>
    </source>
</reference>
<proteinExistence type="predicted"/>
<dbReference type="Proteomes" id="UP000254340">
    <property type="component" value="Unassembled WGS sequence"/>
</dbReference>
<name>A0A377XK11_KLEPN</name>
<accession>A0A377XK11</accession>
<organism evidence="1 2">
    <name type="scientific">Klebsiella pneumoniae</name>
    <dbReference type="NCBI Taxonomy" id="573"/>
    <lineage>
        <taxon>Bacteria</taxon>
        <taxon>Pseudomonadati</taxon>
        <taxon>Pseudomonadota</taxon>
        <taxon>Gammaproteobacteria</taxon>
        <taxon>Enterobacterales</taxon>
        <taxon>Enterobacteriaceae</taxon>
        <taxon>Klebsiella/Raoultella group</taxon>
        <taxon>Klebsiella</taxon>
        <taxon>Klebsiella pneumoniae complex</taxon>
    </lineage>
</organism>
<dbReference type="Pfam" id="PF10748">
    <property type="entry name" value="HofP"/>
    <property type="match status" value="1"/>
</dbReference>